<gene>
    <name evidence="1" type="ORF">DW204_09890</name>
</gene>
<name>A0A414WX92_9BACT</name>
<dbReference type="EMBL" id="QRJS01000023">
    <property type="protein sequence ID" value="RHH43344.1"/>
    <property type="molecule type" value="Genomic_DNA"/>
</dbReference>
<evidence type="ECO:0000313" key="2">
    <source>
        <dbReference type="Proteomes" id="UP000284998"/>
    </source>
</evidence>
<evidence type="ECO:0000313" key="1">
    <source>
        <dbReference type="EMBL" id="RHH43344.1"/>
    </source>
</evidence>
<dbReference type="AlphaFoldDB" id="A0A414WX92"/>
<sequence>MKYKKVVRLYSNSRVSKYYKATNRNRILLPFAITCNICIALHSQIGKIYVAAHIRTLTDSLL</sequence>
<protein>
    <submittedName>
        <fullName evidence="1">Uncharacterized protein</fullName>
    </submittedName>
</protein>
<reference evidence="1 2" key="1">
    <citation type="submission" date="2018-08" db="EMBL/GenBank/DDBJ databases">
        <title>A genome reference for cultivated species of the human gut microbiota.</title>
        <authorList>
            <person name="Zou Y."/>
            <person name="Xue W."/>
            <person name="Luo G."/>
        </authorList>
    </citation>
    <scope>NUCLEOTIDE SEQUENCE [LARGE SCALE GENOMIC DNA]</scope>
    <source>
        <strain evidence="1 2">AM17-44</strain>
    </source>
</reference>
<dbReference type="Proteomes" id="UP000284998">
    <property type="component" value="Unassembled WGS sequence"/>
</dbReference>
<proteinExistence type="predicted"/>
<organism evidence="1 2">
    <name type="scientific">Phocaeicola plebeius</name>
    <dbReference type="NCBI Taxonomy" id="310297"/>
    <lineage>
        <taxon>Bacteria</taxon>
        <taxon>Pseudomonadati</taxon>
        <taxon>Bacteroidota</taxon>
        <taxon>Bacteroidia</taxon>
        <taxon>Bacteroidales</taxon>
        <taxon>Bacteroidaceae</taxon>
        <taxon>Phocaeicola</taxon>
    </lineage>
</organism>
<comment type="caution">
    <text evidence="1">The sequence shown here is derived from an EMBL/GenBank/DDBJ whole genome shotgun (WGS) entry which is preliminary data.</text>
</comment>
<accession>A0A414WX92</accession>